<evidence type="ECO:0000256" key="2">
    <source>
        <dbReference type="ARBA" id="ARBA00022448"/>
    </source>
</evidence>
<accession>A0ABR4DZD7</accession>
<dbReference type="Proteomes" id="UP001600888">
    <property type="component" value="Unassembled WGS sequence"/>
</dbReference>
<dbReference type="SUPFAM" id="SSF103473">
    <property type="entry name" value="MFS general substrate transporter"/>
    <property type="match status" value="1"/>
</dbReference>
<gene>
    <name evidence="9" type="ORF">FJTKL_02022</name>
</gene>
<dbReference type="Gene3D" id="1.20.1250.20">
    <property type="entry name" value="MFS general substrate transporter like domains"/>
    <property type="match status" value="1"/>
</dbReference>
<feature type="transmembrane region" description="Helical" evidence="7">
    <location>
        <begin position="277"/>
        <end position="301"/>
    </location>
</feature>
<feature type="transmembrane region" description="Helical" evidence="7">
    <location>
        <begin position="321"/>
        <end position="346"/>
    </location>
</feature>
<comment type="subcellular location">
    <subcellularLocation>
        <location evidence="1">Membrane</location>
        <topology evidence="1">Multi-pass membrane protein</topology>
    </subcellularLocation>
</comment>
<feature type="transmembrane region" description="Helical" evidence="7">
    <location>
        <begin position="178"/>
        <end position="202"/>
    </location>
</feature>
<dbReference type="PANTHER" id="PTHR23502:SF51">
    <property type="entry name" value="QUINIDINE RESISTANCE PROTEIN 1-RELATED"/>
    <property type="match status" value="1"/>
</dbReference>
<organism evidence="9 10">
    <name type="scientific">Diaporthe vaccinii</name>
    <dbReference type="NCBI Taxonomy" id="105482"/>
    <lineage>
        <taxon>Eukaryota</taxon>
        <taxon>Fungi</taxon>
        <taxon>Dikarya</taxon>
        <taxon>Ascomycota</taxon>
        <taxon>Pezizomycotina</taxon>
        <taxon>Sordariomycetes</taxon>
        <taxon>Sordariomycetidae</taxon>
        <taxon>Diaporthales</taxon>
        <taxon>Diaporthaceae</taxon>
        <taxon>Diaporthe</taxon>
        <taxon>Diaporthe eres species complex</taxon>
    </lineage>
</organism>
<dbReference type="InterPro" id="IPR020846">
    <property type="entry name" value="MFS_dom"/>
</dbReference>
<feature type="transmembrane region" description="Helical" evidence="7">
    <location>
        <begin position="53"/>
        <end position="73"/>
    </location>
</feature>
<dbReference type="InterPro" id="IPR011701">
    <property type="entry name" value="MFS"/>
</dbReference>
<proteinExistence type="predicted"/>
<feature type="transmembrane region" description="Helical" evidence="7">
    <location>
        <begin position="85"/>
        <end position="108"/>
    </location>
</feature>
<keyword evidence="3 7" id="KW-0812">Transmembrane</keyword>
<evidence type="ECO:0000256" key="1">
    <source>
        <dbReference type="ARBA" id="ARBA00004141"/>
    </source>
</evidence>
<dbReference type="PANTHER" id="PTHR23502">
    <property type="entry name" value="MAJOR FACILITATOR SUPERFAMILY"/>
    <property type="match status" value="1"/>
</dbReference>
<dbReference type="PROSITE" id="PS50850">
    <property type="entry name" value="MFS"/>
    <property type="match status" value="1"/>
</dbReference>
<feature type="transmembrane region" description="Helical" evidence="7">
    <location>
        <begin position="472"/>
        <end position="495"/>
    </location>
</feature>
<evidence type="ECO:0000313" key="10">
    <source>
        <dbReference type="Proteomes" id="UP001600888"/>
    </source>
</evidence>
<protein>
    <recommendedName>
        <fullName evidence="8">Major facilitator superfamily (MFS) profile domain-containing protein</fullName>
    </recommendedName>
</protein>
<feature type="transmembrane region" description="Helical" evidence="7">
    <location>
        <begin position="208"/>
        <end position="228"/>
    </location>
</feature>
<dbReference type="InterPro" id="IPR036259">
    <property type="entry name" value="MFS_trans_sf"/>
</dbReference>
<dbReference type="EMBL" id="JBAWTH010000131">
    <property type="protein sequence ID" value="KAL2275523.1"/>
    <property type="molecule type" value="Genomic_DNA"/>
</dbReference>
<feature type="transmembrane region" description="Helical" evidence="7">
    <location>
        <begin position="382"/>
        <end position="402"/>
    </location>
</feature>
<name>A0ABR4DZD7_9PEZI</name>
<evidence type="ECO:0000256" key="6">
    <source>
        <dbReference type="SAM" id="MobiDB-lite"/>
    </source>
</evidence>
<feature type="transmembrane region" description="Helical" evidence="7">
    <location>
        <begin position="447"/>
        <end position="466"/>
    </location>
</feature>
<evidence type="ECO:0000256" key="7">
    <source>
        <dbReference type="SAM" id="Phobius"/>
    </source>
</evidence>
<evidence type="ECO:0000256" key="3">
    <source>
        <dbReference type="ARBA" id="ARBA00022692"/>
    </source>
</evidence>
<evidence type="ECO:0000313" key="9">
    <source>
        <dbReference type="EMBL" id="KAL2275523.1"/>
    </source>
</evidence>
<feature type="region of interest" description="Disordered" evidence="6">
    <location>
        <begin position="1"/>
        <end position="22"/>
    </location>
</feature>
<feature type="compositionally biased region" description="Polar residues" evidence="6">
    <location>
        <begin position="8"/>
        <end position="18"/>
    </location>
</feature>
<evidence type="ECO:0000256" key="5">
    <source>
        <dbReference type="ARBA" id="ARBA00023136"/>
    </source>
</evidence>
<keyword evidence="4 7" id="KW-1133">Transmembrane helix</keyword>
<sequence length="512" mass="55277">MDDIAPNTEGNPKSSVQVSDKAGEKLCEQGTEMQTVVTSQPPYTVFTKGQKRFISLVASFAAMFSTLMSYIYYPALVPMSRSLGVSVTLINLTVTSYLIVAAIAPAFMGDMADQAGRRPIYILMFTLLIAANIGMALQKSYAALFVLRMLQSAGSSGLTSVAYGVIADITVAGERGGFVGSMLVATDFAVSLGPVIGGVIAQEIGWRWIFWFLVILTGSHFLIVLLFLPETQRNIVGDGSGKARGVYWSFFSVLQKHEKDGPSTHIVKPMRHYPNPFACLPILANKQSLIVILLYSITYAVKMTLQASLGAQCVEIYQLNYLNAGLIYLPSGVSGGVGAFCTGRFLNHYYRRTVQKLSNGNGRSFNGHEPDFPIEKTRLKGAYMLIIVSGLGTLGYGLALMTRAHISVMIMMQFLTGVTTASLFAVSCGMTGTLLTDLNMQRSATASAAMSIVRCLGAGAAVAAVQPLADSIGLGWCFAIYAILLLVELPLAWLIQKYGMKWRSEHTADENS</sequence>
<keyword evidence="10" id="KW-1185">Reference proteome</keyword>
<dbReference type="Pfam" id="PF07690">
    <property type="entry name" value="MFS_1"/>
    <property type="match status" value="1"/>
</dbReference>
<feature type="transmembrane region" description="Helical" evidence="7">
    <location>
        <begin position="414"/>
        <end position="435"/>
    </location>
</feature>
<feature type="domain" description="Major facilitator superfamily (MFS) profile" evidence="8">
    <location>
        <begin position="54"/>
        <end position="500"/>
    </location>
</feature>
<feature type="transmembrane region" description="Helical" evidence="7">
    <location>
        <begin position="143"/>
        <end position="166"/>
    </location>
</feature>
<evidence type="ECO:0000259" key="8">
    <source>
        <dbReference type="PROSITE" id="PS50850"/>
    </source>
</evidence>
<comment type="caution">
    <text evidence="9">The sequence shown here is derived from an EMBL/GenBank/DDBJ whole genome shotgun (WGS) entry which is preliminary data.</text>
</comment>
<reference evidence="9 10" key="1">
    <citation type="submission" date="2024-03" db="EMBL/GenBank/DDBJ databases">
        <title>A high-quality draft genome sequence of Diaporthe vaccinii, a causative agent of upright dieback and viscid rot disease in cranberry plants.</title>
        <authorList>
            <person name="Sarrasin M."/>
            <person name="Lang B.F."/>
            <person name="Burger G."/>
        </authorList>
    </citation>
    <scope>NUCLEOTIDE SEQUENCE [LARGE SCALE GENOMIC DNA]</scope>
    <source>
        <strain evidence="9 10">IS7</strain>
    </source>
</reference>
<evidence type="ECO:0000256" key="4">
    <source>
        <dbReference type="ARBA" id="ARBA00022989"/>
    </source>
</evidence>
<keyword evidence="5 7" id="KW-0472">Membrane</keyword>
<feature type="transmembrane region" description="Helical" evidence="7">
    <location>
        <begin position="120"/>
        <end position="137"/>
    </location>
</feature>
<keyword evidence="2" id="KW-0813">Transport</keyword>